<dbReference type="PANTHER" id="PTHR46827:SF1">
    <property type="entry name" value="HEAT SHOCK PROTEIN DDB_G0288861-RELATED"/>
    <property type="match status" value="1"/>
</dbReference>
<evidence type="ECO:0000313" key="6">
    <source>
        <dbReference type="EMBL" id="EGC38438.1"/>
    </source>
</evidence>
<dbReference type="PROSITE" id="PS01031">
    <property type="entry name" value="SHSP"/>
    <property type="match status" value="1"/>
</dbReference>
<protein>
    <recommendedName>
        <fullName evidence="5">SHSP domain-containing protein</fullName>
    </recommendedName>
</protein>
<accession>F0ZC58</accession>
<dbReference type="Gene3D" id="2.60.40.790">
    <property type="match status" value="1"/>
</dbReference>
<evidence type="ECO:0000256" key="1">
    <source>
        <dbReference type="ARBA" id="ARBA00023016"/>
    </source>
</evidence>
<feature type="compositionally biased region" description="Polar residues" evidence="4">
    <location>
        <begin position="81"/>
        <end position="94"/>
    </location>
</feature>
<evidence type="ECO:0000256" key="2">
    <source>
        <dbReference type="PROSITE-ProRule" id="PRU00285"/>
    </source>
</evidence>
<dbReference type="SUPFAM" id="SSF49764">
    <property type="entry name" value="HSP20-like chaperones"/>
    <property type="match status" value="1"/>
</dbReference>
<reference evidence="7" key="1">
    <citation type="journal article" date="2011" name="Genome Biol.">
        <title>Comparative genomics of the social amoebae Dictyostelium discoideum and Dictyostelium purpureum.</title>
        <authorList>
            <consortium name="US DOE Joint Genome Institute (JGI-PGF)"/>
            <person name="Sucgang R."/>
            <person name="Kuo A."/>
            <person name="Tian X."/>
            <person name="Salerno W."/>
            <person name="Parikh A."/>
            <person name="Feasley C.L."/>
            <person name="Dalin E."/>
            <person name="Tu H."/>
            <person name="Huang E."/>
            <person name="Barry K."/>
            <person name="Lindquist E."/>
            <person name="Shapiro H."/>
            <person name="Bruce D."/>
            <person name="Schmutz J."/>
            <person name="Salamov A."/>
            <person name="Fey P."/>
            <person name="Gaudet P."/>
            <person name="Anjard C."/>
            <person name="Babu M.M."/>
            <person name="Basu S."/>
            <person name="Bushmanova Y."/>
            <person name="van der Wel H."/>
            <person name="Katoh-Kurasawa M."/>
            <person name="Dinh C."/>
            <person name="Coutinho P.M."/>
            <person name="Saito T."/>
            <person name="Elias M."/>
            <person name="Schaap P."/>
            <person name="Kay R.R."/>
            <person name="Henrissat B."/>
            <person name="Eichinger L."/>
            <person name="Rivero F."/>
            <person name="Putnam N.H."/>
            <person name="West C.M."/>
            <person name="Loomis W.F."/>
            <person name="Chisholm R.L."/>
            <person name="Shaulsky G."/>
            <person name="Strassmann J.E."/>
            <person name="Queller D.C."/>
            <person name="Kuspa A."/>
            <person name="Grigoriev I.V."/>
        </authorList>
    </citation>
    <scope>NUCLEOTIDE SEQUENCE [LARGE SCALE GENOMIC DNA]</scope>
    <source>
        <strain evidence="7">QSDP1</strain>
    </source>
</reference>
<organism evidence="6 7">
    <name type="scientific">Dictyostelium purpureum</name>
    <name type="common">Slime mold</name>
    <dbReference type="NCBI Taxonomy" id="5786"/>
    <lineage>
        <taxon>Eukaryota</taxon>
        <taxon>Amoebozoa</taxon>
        <taxon>Evosea</taxon>
        <taxon>Eumycetozoa</taxon>
        <taxon>Dictyostelia</taxon>
        <taxon>Dictyosteliales</taxon>
        <taxon>Dictyosteliaceae</taxon>
        <taxon>Dictyostelium</taxon>
    </lineage>
</organism>
<dbReference type="CDD" id="cd06464">
    <property type="entry name" value="ACD_sHsps-like"/>
    <property type="match status" value="1"/>
</dbReference>
<feature type="compositionally biased region" description="Low complexity" evidence="4">
    <location>
        <begin position="106"/>
        <end position="117"/>
    </location>
</feature>
<dbReference type="Pfam" id="PF00011">
    <property type="entry name" value="HSP20"/>
    <property type="match status" value="2"/>
</dbReference>
<dbReference type="GeneID" id="10502089"/>
<dbReference type="eggNOG" id="KOG0710">
    <property type="taxonomic scope" value="Eukaryota"/>
</dbReference>
<dbReference type="STRING" id="5786.F0ZC58"/>
<dbReference type="InParanoid" id="F0ZC58"/>
<evidence type="ECO:0000259" key="5">
    <source>
        <dbReference type="PROSITE" id="PS01031"/>
    </source>
</evidence>
<gene>
    <name evidence="6" type="ORF">DICPUDRAFT_91426</name>
</gene>
<dbReference type="InterPro" id="IPR051779">
    <property type="entry name" value="HspG1-11-like"/>
</dbReference>
<dbReference type="OrthoDB" id="17379at2759"/>
<keyword evidence="1" id="KW-0346">Stress response</keyword>
<proteinExistence type="inferred from homology"/>
<comment type="similarity">
    <text evidence="2 3">Belongs to the small heat shock protein (HSP20) family.</text>
</comment>
<dbReference type="OMA" id="KNYFESC"/>
<feature type="compositionally biased region" description="Basic and acidic residues" evidence="4">
    <location>
        <begin position="118"/>
        <end position="135"/>
    </location>
</feature>
<dbReference type="InterPro" id="IPR008978">
    <property type="entry name" value="HSP20-like_chaperone"/>
</dbReference>
<dbReference type="Proteomes" id="UP000001064">
    <property type="component" value="Unassembled WGS sequence"/>
</dbReference>
<feature type="domain" description="SHSP" evidence="5">
    <location>
        <begin position="27"/>
        <end position="194"/>
    </location>
</feature>
<dbReference type="EMBL" id="GL870976">
    <property type="protein sequence ID" value="EGC38438.1"/>
    <property type="molecule type" value="Genomic_DNA"/>
</dbReference>
<evidence type="ECO:0000313" key="7">
    <source>
        <dbReference type="Proteomes" id="UP000001064"/>
    </source>
</evidence>
<dbReference type="RefSeq" id="XP_003284996.1">
    <property type="nucleotide sequence ID" value="XM_003284948.1"/>
</dbReference>
<keyword evidence="7" id="KW-1185">Reference proteome</keyword>
<evidence type="ECO:0000256" key="3">
    <source>
        <dbReference type="RuleBase" id="RU003616"/>
    </source>
</evidence>
<dbReference type="VEuPathDB" id="AmoebaDB:DICPUDRAFT_91426"/>
<dbReference type="AlphaFoldDB" id="F0ZC58"/>
<dbReference type="InterPro" id="IPR002068">
    <property type="entry name" value="A-crystallin/Hsp20_dom"/>
</dbReference>
<feature type="region of interest" description="Disordered" evidence="4">
    <location>
        <begin position="81"/>
        <end position="135"/>
    </location>
</feature>
<name>F0ZC58_DICPU</name>
<dbReference type="KEGG" id="dpp:DICPUDRAFT_91426"/>
<sequence>MATIFDVLLNQHFNNSSFNNKSQPTKQEIINIVPELDLVETKDSLIIETELAGVNKEDIQIEIKDSKLYIQGEKKRSTYKDNTITSDKSTNTENEPLIEGFEDETTTTSTNTDSSLESPRKKARSEPTSDSSKDKVRKYITERSYGKFKRYLDLNRLLHTLDLSSIKTQFNNGLLTITINKKKDYSSTIKINLN</sequence>
<dbReference type="PANTHER" id="PTHR46827">
    <property type="entry name" value="HEAT SHOCK PROTEIN DDB_G0288861-RELATED"/>
    <property type="match status" value="1"/>
</dbReference>
<evidence type="ECO:0000256" key="4">
    <source>
        <dbReference type="SAM" id="MobiDB-lite"/>
    </source>
</evidence>